<dbReference type="EMBL" id="BMAO01006326">
    <property type="protein sequence ID" value="GFR07706.1"/>
    <property type="molecule type" value="Genomic_DNA"/>
</dbReference>
<comment type="caution">
    <text evidence="1">The sequence shown here is derived from an EMBL/GenBank/DDBJ whole genome shotgun (WGS) entry which is preliminary data.</text>
</comment>
<accession>A0A8X6LEB8</accession>
<gene>
    <name evidence="1" type="ORF">TNCT_75991</name>
</gene>
<sequence length="74" mass="8331">MGPAHERALELSFRSKEEKEVRVYPREQYACEGHVSTNKQGRGRGVHNANMGYTFTLSSGNWSGLRMGLKDVFA</sequence>
<dbReference type="AlphaFoldDB" id="A0A8X6LEB8"/>
<keyword evidence="2" id="KW-1185">Reference proteome</keyword>
<evidence type="ECO:0000313" key="1">
    <source>
        <dbReference type="EMBL" id="GFR07706.1"/>
    </source>
</evidence>
<proteinExistence type="predicted"/>
<organism evidence="1 2">
    <name type="scientific">Trichonephila clavata</name>
    <name type="common">Joro spider</name>
    <name type="synonym">Nephila clavata</name>
    <dbReference type="NCBI Taxonomy" id="2740835"/>
    <lineage>
        <taxon>Eukaryota</taxon>
        <taxon>Metazoa</taxon>
        <taxon>Ecdysozoa</taxon>
        <taxon>Arthropoda</taxon>
        <taxon>Chelicerata</taxon>
        <taxon>Arachnida</taxon>
        <taxon>Araneae</taxon>
        <taxon>Araneomorphae</taxon>
        <taxon>Entelegynae</taxon>
        <taxon>Araneoidea</taxon>
        <taxon>Nephilidae</taxon>
        <taxon>Trichonephila</taxon>
    </lineage>
</organism>
<name>A0A8X6LEB8_TRICU</name>
<protein>
    <submittedName>
        <fullName evidence="1">Uncharacterized protein</fullName>
    </submittedName>
</protein>
<dbReference type="Proteomes" id="UP000887116">
    <property type="component" value="Unassembled WGS sequence"/>
</dbReference>
<reference evidence="1" key="1">
    <citation type="submission" date="2020-07" db="EMBL/GenBank/DDBJ databases">
        <title>Multicomponent nature underlies the extraordinary mechanical properties of spider dragline silk.</title>
        <authorList>
            <person name="Kono N."/>
            <person name="Nakamura H."/>
            <person name="Mori M."/>
            <person name="Yoshida Y."/>
            <person name="Ohtoshi R."/>
            <person name="Malay A.D."/>
            <person name="Moran D.A.P."/>
            <person name="Tomita M."/>
            <person name="Numata K."/>
            <person name="Arakawa K."/>
        </authorList>
    </citation>
    <scope>NUCLEOTIDE SEQUENCE</scope>
</reference>
<evidence type="ECO:0000313" key="2">
    <source>
        <dbReference type="Proteomes" id="UP000887116"/>
    </source>
</evidence>